<dbReference type="AlphaFoldDB" id="A0A6L2L0X5"/>
<reference evidence="1" key="1">
    <citation type="journal article" date="2019" name="Sci. Rep.">
        <title>Draft genome of Tanacetum cinerariifolium, the natural source of mosquito coil.</title>
        <authorList>
            <person name="Yamashiro T."/>
            <person name="Shiraishi A."/>
            <person name="Satake H."/>
            <person name="Nakayama K."/>
        </authorList>
    </citation>
    <scope>NUCLEOTIDE SEQUENCE</scope>
</reference>
<sequence length="427" mass="48450">MTSQFQQNPGDTKRELKVSCYTDVGYLTDADDLKSHTGYEFVTDIALKDKNKAKMDKIKHGNGMSVKKPKPKAYTSLMSQPVPILSGRPDDSLIMGNKELSTILEKESDEVIKFSVEDLVPIPSEFEDTSGIHHDPSIPVMSVASILEGFIDEPPLEEYDDLFNLESKENNEWKKSLYDAPIDDLMTEDKIFDPGIHEKSFSPTYVSLPFTNSPYLFFTYVVRILLLYFTYPVVSPFLISSGSENTIFDLGIFAFHFSHRSGTFISFNVYPNILNESPMEICSSTRFNPNMTMIWGVFDRTSVFVLNGGVVDWKSTKQSIFATSSTDVEYIAAFDASKEAVWIRSFIYWFGVVPTIKEPINMYCDNTVCIEKAKDHGVTKGARHFRGKVHYLRETIEMGDVRIEKVDTYDNLADPFTKALAFPKHLN</sequence>
<comment type="caution">
    <text evidence="1">The sequence shown here is derived from an EMBL/GenBank/DDBJ whole genome shotgun (WGS) entry which is preliminary data.</text>
</comment>
<accession>A0A6L2L0X5</accession>
<evidence type="ECO:0008006" key="2">
    <source>
        <dbReference type="Google" id="ProtNLM"/>
    </source>
</evidence>
<dbReference type="EMBL" id="BKCJ010003255">
    <property type="protein sequence ID" value="GEU53965.1"/>
    <property type="molecule type" value="Genomic_DNA"/>
</dbReference>
<name>A0A6L2L0X5_TANCI</name>
<dbReference type="CDD" id="cd09272">
    <property type="entry name" value="RNase_HI_RT_Ty1"/>
    <property type="match status" value="1"/>
</dbReference>
<protein>
    <recommendedName>
        <fullName evidence="2">Retrovirus-related Pol polyprotein from transposon TNT 1-94</fullName>
    </recommendedName>
</protein>
<organism evidence="1">
    <name type="scientific">Tanacetum cinerariifolium</name>
    <name type="common">Dalmatian daisy</name>
    <name type="synonym">Chrysanthemum cinerariifolium</name>
    <dbReference type="NCBI Taxonomy" id="118510"/>
    <lineage>
        <taxon>Eukaryota</taxon>
        <taxon>Viridiplantae</taxon>
        <taxon>Streptophyta</taxon>
        <taxon>Embryophyta</taxon>
        <taxon>Tracheophyta</taxon>
        <taxon>Spermatophyta</taxon>
        <taxon>Magnoliopsida</taxon>
        <taxon>eudicotyledons</taxon>
        <taxon>Gunneridae</taxon>
        <taxon>Pentapetalae</taxon>
        <taxon>asterids</taxon>
        <taxon>campanulids</taxon>
        <taxon>Asterales</taxon>
        <taxon>Asteraceae</taxon>
        <taxon>Asteroideae</taxon>
        <taxon>Anthemideae</taxon>
        <taxon>Anthemidinae</taxon>
        <taxon>Tanacetum</taxon>
    </lineage>
</organism>
<gene>
    <name evidence="1" type="ORF">Tci_025943</name>
</gene>
<evidence type="ECO:0000313" key="1">
    <source>
        <dbReference type="EMBL" id="GEU53965.1"/>
    </source>
</evidence>
<proteinExistence type="predicted"/>
<dbReference type="PANTHER" id="PTHR11439">
    <property type="entry name" value="GAG-POL-RELATED RETROTRANSPOSON"/>
    <property type="match status" value="1"/>
</dbReference>
<dbReference type="PANTHER" id="PTHR11439:SF496">
    <property type="entry name" value="RNA-DIRECTED DNA POLYMERASE"/>
    <property type="match status" value="1"/>
</dbReference>